<dbReference type="Pfam" id="PF00326">
    <property type="entry name" value="Peptidase_S9"/>
    <property type="match status" value="1"/>
</dbReference>
<organism evidence="2 3">
    <name type="scientific">Weizmannia acidilactici</name>
    <dbReference type="NCBI Taxonomy" id="2607726"/>
    <lineage>
        <taxon>Bacteria</taxon>
        <taxon>Bacillati</taxon>
        <taxon>Bacillota</taxon>
        <taxon>Bacilli</taxon>
        <taxon>Bacillales</taxon>
        <taxon>Bacillaceae</taxon>
        <taxon>Heyndrickxia</taxon>
    </lineage>
</organism>
<dbReference type="Gene3D" id="3.40.50.1820">
    <property type="entry name" value="alpha/beta hydrolase"/>
    <property type="match status" value="1"/>
</dbReference>
<keyword evidence="3" id="KW-1185">Reference proteome</keyword>
<dbReference type="SUPFAM" id="SSF53474">
    <property type="entry name" value="alpha/beta-Hydrolases"/>
    <property type="match status" value="1"/>
</dbReference>
<dbReference type="GO" id="GO:0006508">
    <property type="term" value="P:proteolysis"/>
    <property type="evidence" value="ECO:0007669"/>
    <property type="project" value="InterPro"/>
</dbReference>
<dbReference type="Proteomes" id="UP000391919">
    <property type="component" value="Unassembled WGS sequence"/>
</dbReference>
<name>A0A5J4J793_9BACI</name>
<evidence type="ECO:0000313" key="3">
    <source>
        <dbReference type="Proteomes" id="UP000391919"/>
    </source>
</evidence>
<dbReference type="GO" id="GO:0008236">
    <property type="term" value="F:serine-type peptidase activity"/>
    <property type="evidence" value="ECO:0007669"/>
    <property type="project" value="InterPro"/>
</dbReference>
<dbReference type="AlphaFoldDB" id="A0A5J4J793"/>
<sequence length="171" mass="19312">MIPQARTFWMDGLTGKADGTSKYESAVMSLIKDYVTKHKDIDPNRIYVGGDSNGGYMTMLLIRDYPGYFAAAFPTCEGLNDSLITNADIQNIMKTPTWFTAAKTDTTLPPANYSIPTYNRLLQAGAKNVYLSLFDDVHDTSGSYKNAEGTPYEYNGHWSWIYVYHNECKWL</sequence>
<dbReference type="EMBL" id="BKZQ01000027">
    <property type="protein sequence ID" value="GER70796.1"/>
    <property type="molecule type" value="Genomic_DNA"/>
</dbReference>
<proteinExistence type="predicted"/>
<gene>
    <name evidence="2" type="ORF">BpJC7_20990</name>
</gene>
<accession>A0A5J4J793</accession>
<evidence type="ECO:0000259" key="1">
    <source>
        <dbReference type="Pfam" id="PF00326"/>
    </source>
</evidence>
<evidence type="ECO:0000313" key="2">
    <source>
        <dbReference type="EMBL" id="GER70796.1"/>
    </source>
</evidence>
<comment type="caution">
    <text evidence="2">The sequence shown here is derived from an EMBL/GenBank/DDBJ whole genome shotgun (WGS) entry which is preliminary data.</text>
</comment>
<dbReference type="InterPro" id="IPR001375">
    <property type="entry name" value="Peptidase_S9_cat"/>
</dbReference>
<reference evidence="2 3" key="1">
    <citation type="submission" date="2019-09" db="EMBL/GenBank/DDBJ databases">
        <title>Draft genome sequence of Bacillus sp. JC-7.</title>
        <authorList>
            <person name="Tanaka N."/>
            <person name="Shiwa Y."/>
            <person name="Fujita N."/>
            <person name="Tanasupawat S."/>
        </authorList>
    </citation>
    <scope>NUCLEOTIDE SEQUENCE [LARGE SCALE GENOMIC DNA]</scope>
    <source>
        <strain evidence="2 3">JC-7</strain>
    </source>
</reference>
<protein>
    <recommendedName>
        <fullName evidence="1">Peptidase S9 prolyl oligopeptidase catalytic domain-containing protein</fullName>
    </recommendedName>
</protein>
<dbReference type="InterPro" id="IPR029058">
    <property type="entry name" value="AB_hydrolase_fold"/>
</dbReference>
<feature type="domain" description="Peptidase S9 prolyl oligopeptidase catalytic" evidence="1">
    <location>
        <begin position="33"/>
        <end position="73"/>
    </location>
</feature>